<feature type="chain" id="PRO_5012225522" description="endo-1,3(4)-beta-glucanase" evidence="7">
    <location>
        <begin position="19"/>
        <end position="385"/>
    </location>
</feature>
<dbReference type="AlphaFoldDB" id="A0A2B7YF28"/>
<dbReference type="EMBL" id="PDNA01000051">
    <property type="protein sequence ID" value="PGH19217.1"/>
    <property type="molecule type" value="Genomic_DNA"/>
</dbReference>
<dbReference type="GO" id="GO:0009251">
    <property type="term" value="P:glucan catabolic process"/>
    <property type="evidence" value="ECO:0007669"/>
    <property type="project" value="TreeGrafter"/>
</dbReference>
<dbReference type="Proteomes" id="UP000224634">
    <property type="component" value="Unassembled WGS sequence"/>
</dbReference>
<feature type="domain" description="GH16" evidence="8">
    <location>
        <begin position="20"/>
        <end position="280"/>
    </location>
</feature>
<evidence type="ECO:0000256" key="4">
    <source>
        <dbReference type="ARBA" id="ARBA00022801"/>
    </source>
</evidence>
<feature type="compositionally biased region" description="Low complexity" evidence="6">
    <location>
        <begin position="321"/>
        <end position="353"/>
    </location>
</feature>
<name>A0A2B7YF28_POLH7</name>
<comment type="catalytic activity">
    <reaction evidence="1">
        <text>Endohydrolysis of (1-&gt;3)- or (1-&gt;4)-linkages in beta-D-glucans when the glucose residue whose reducing group is involved in the linkage to be hydrolyzed is itself substituted at C-3.</text>
        <dbReference type="EC" id="3.2.1.6"/>
    </reaction>
</comment>
<dbReference type="Gene3D" id="2.60.120.200">
    <property type="match status" value="1"/>
</dbReference>
<organism evidence="9 10">
    <name type="scientific">Polytolypa hystricis (strain UAMH7299)</name>
    <dbReference type="NCBI Taxonomy" id="1447883"/>
    <lineage>
        <taxon>Eukaryota</taxon>
        <taxon>Fungi</taxon>
        <taxon>Dikarya</taxon>
        <taxon>Ascomycota</taxon>
        <taxon>Pezizomycotina</taxon>
        <taxon>Eurotiomycetes</taxon>
        <taxon>Eurotiomycetidae</taxon>
        <taxon>Onygenales</taxon>
        <taxon>Onygenales incertae sedis</taxon>
        <taxon>Polytolypa</taxon>
    </lineage>
</organism>
<dbReference type="GO" id="GO:0052861">
    <property type="term" value="F:endo-1,3(4)-beta-glucanase activity"/>
    <property type="evidence" value="ECO:0007669"/>
    <property type="project" value="UniProtKB-EC"/>
</dbReference>
<sequence>MRSLKLTLAAALLKLSSATYILEDNYQPSNFFDKFDFFSDADPSNAFVKYVDRSTAKHLGLIETRQDAVYMGVDHKSVVSSGAGRKSVRIETKKTYKHGLIIADIEHMPGGICGTWPAFWTTGATWPDDGEFDIIEGVNSQQGNKMAVHTTAGCKIKNNGKFSGQISTPNCDVHAPEQATNQGCLIDAPNNDGYGPTFNKNQGGVYATEWTSDAITVWFFPRGQIPQGIKGPNPNPKDWGTPIAQFTGDCDWDKYMQEQTIIFNTAFCGDWANALWDSDSTCKAKAPTCNEYVKNNPAAFKNAYWEINYMKVFKKGTLPTTKTTATSTSTTATTESTAVTESTTAIESTTATEYPTGTDSTTASTSVTNTPSDTATESSPTADPT</sequence>
<proteinExistence type="inferred from homology"/>
<dbReference type="InterPro" id="IPR050546">
    <property type="entry name" value="Glycosyl_Hydrlase_16"/>
</dbReference>
<dbReference type="FunFam" id="2.60.120.200:FF:000114">
    <property type="entry name" value="Probable endo-1,3(4)-beta-glucanase NFIA_089530"/>
    <property type="match status" value="1"/>
</dbReference>
<protein>
    <recommendedName>
        <fullName evidence="3">endo-1,3(4)-beta-glucanase</fullName>
        <ecNumber evidence="3">3.2.1.6</ecNumber>
    </recommendedName>
</protein>
<dbReference type="InterPro" id="IPR013320">
    <property type="entry name" value="ConA-like_dom_sf"/>
</dbReference>
<comment type="similarity">
    <text evidence="2">Belongs to the glycosyl hydrolase 16 family.</text>
</comment>
<evidence type="ECO:0000256" key="1">
    <source>
        <dbReference type="ARBA" id="ARBA00000124"/>
    </source>
</evidence>
<dbReference type="PANTHER" id="PTHR10963:SF24">
    <property type="entry name" value="GLYCOSIDASE C21B10.07-RELATED"/>
    <property type="match status" value="1"/>
</dbReference>
<dbReference type="EC" id="3.2.1.6" evidence="3"/>
<dbReference type="CDD" id="cd02181">
    <property type="entry name" value="GH16_fungal_Lam16A_glucanase"/>
    <property type="match status" value="1"/>
</dbReference>
<dbReference type="Pfam" id="PF26113">
    <property type="entry name" value="GH16_XgeA"/>
    <property type="match status" value="1"/>
</dbReference>
<feature type="region of interest" description="Disordered" evidence="6">
    <location>
        <begin position="321"/>
        <end position="385"/>
    </location>
</feature>
<feature type="signal peptide" evidence="7">
    <location>
        <begin position="1"/>
        <end position="18"/>
    </location>
</feature>
<evidence type="ECO:0000259" key="8">
    <source>
        <dbReference type="PROSITE" id="PS51762"/>
    </source>
</evidence>
<keyword evidence="7" id="KW-0732">Signal</keyword>
<comment type="caution">
    <text evidence="9">The sequence shown here is derived from an EMBL/GenBank/DDBJ whole genome shotgun (WGS) entry which is preliminary data.</text>
</comment>
<keyword evidence="4" id="KW-0378">Hydrolase</keyword>
<dbReference type="SUPFAM" id="SSF49899">
    <property type="entry name" value="Concanavalin A-like lectins/glucanases"/>
    <property type="match status" value="1"/>
</dbReference>
<evidence type="ECO:0000313" key="9">
    <source>
        <dbReference type="EMBL" id="PGH19217.1"/>
    </source>
</evidence>
<evidence type="ECO:0000313" key="10">
    <source>
        <dbReference type="Proteomes" id="UP000224634"/>
    </source>
</evidence>
<keyword evidence="10" id="KW-1185">Reference proteome</keyword>
<reference evidence="9 10" key="1">
    <citation type="submission" date="2017-10" db="EMBL/GenBank/DDBJ databases">
        <title>Comparative genomics in systemic dimorphic fungi from Ajellomycetaceae.</title>
        <authorList>
            <person name="Munoz J.F."/>
            <person name="Mcewen J.G."/>
            <person name="Clay O.K."/>
            <person name="Cuomo C.A."/>
        </authorList>
    </citation>
    <scope>NUCLEOTIDE SEQUENCE [LARGE SCALE GENOMIC DNA]</scope>
    <source>
        <strain evidence="9 10">UAMH7299</strain>
    </source>
</reference>
<dbReference type="PANTHER" id="PTHR10963">
    <property type="entry name" value="GLYCOSYL HYDROLASE-RELATED"/>
    <property type="match status" value="1"/>
</dbReference>
<evidence type="ECO:0000256" key="3">
    <source>
        <dbReference type="ARBA" id="ARBA00012599"/>
    </source>
</evidence>
<dbReference type="PROSITE" id="PS51762">
    <property type="entry name" value="GH16_2"/>
    <property type="match status" value="1"/>
</dbReference>
<dbReference type="OrthoDB" id="192832at2759"/>
<evidence type="ECO:0000256" key="7">
    <source>
        <dbReference type="SAM" id="SignalP"/>
    </source>
</evidence>
<evidence type="ECO:0000256" key="2">
    <source>
        <dbReference type="ARBA" id="ARBA00006865"/>
    </source>
</evidence>
<evidence type="ECO:0000256" key="6">
    <source>
        <dbReference type="SAM" id="MobiDB-lite"/>
    </source>
</evidence>
<dbReference type="InterPro" id="IPR000757">
    <property type="entry name" value="Beta-glucanase-like"/>
</dbReference>
<dbReference type="STRING" id="1447883.A0A2B7YF28"/>
<feature type="compositionally biased region" description="Polar residues" evidence="6">
    <location>
        <begin position="355"/>
        <end position="385"/>
    </location>
</feature>
<accession>A0A2B7YF28</accession>
<keyword evidence="5" id="KW-0326">Glycosidase</keyword>
<evidence type="ECO:0000256" key="5">
    <source>
        <dbReference type="ARBA" id="ARBA00023295"/>
    </source>
</evidence>
<gene>
    <name evidence="9" type="ORF">AJ80_04188</name>
</gene>
<feature type="non-terminal residue" evidence="9">
    <location>
        <position position="385"/>
    </location>
</feature>